<dbReference type="Proteomes" id="UP000242814">
    <property type="component" value="Unassembled WGS sequence"/>
</dbReference>
<dbReference type="InterPro" id="IPR041492">
    <property type="entry name" value="HAD_2"/>
</dbReference>
<dbReference type="InterPro" id="IPR036412">
    <property type="entry name" value="HAD-like_sf"/>
</dbReference>
<name>A0A1D2JPP3_PARBR</name>
<dbReference type="NCBIfam" id="TIGR01509">
    <property type="entry name" value="HAD-SF-IA-v3"/>
    <property type="match status" value="1"/>
</dbReference>
<dbReference type="SUPFAM" id="SSF56784">
    <property type="entry name" value="HAD-like"/>
    <property type="match status" value="1"/>
</dbReference>
<reference evidence="1 2" key="1">
    <citation type="submission" date="2016-06" db="EMBL/GenBank/DDBJ databases">
        <authorList>
            <person name="Kjaerup R.B."/>
            <person name="Dalgaard T.S."/>
            <person name="Juul-Madsen H.R."/>
        </authorList>
    </citation>
    <scope>NUCLEOTIDE SEQUENCE [LARGE SCALE GENOMIC DNA]</scope>
    <source>
        <strain evidence="1 2">Pb300</strain>
    </source>
</reference>
<dbReference type="PANTHER" id="PTHR42896:SF2">
    <property type="entry name" value="CBBY-LIKE PROTEIN"/>
    <property type="match status" value="1"/>
</dbReference>
<dbReference type="InterPro" id="IPR044999">
    <property type="entry name" value="CbbY-like"/>
</dbReference>
<comment type="caution">
    <text evidence="1">The sequence shown here is derived from an EMBL/GenBank/DDBJ whole genome shotgun (WGS) entry which is preliminary data.</text>
</comment>
<protein>
    <submittedName>
        <fullName evidence="1">Uncharacterized protein</fullName>
    </submittedName>
</protein>
<dbReference type="InterPro" id="IPR006439">
    <property type="entry name" value="HAD-SF_hydro_IA"/>
</dbReference>
<dbReference type="Pfam" id="PF13419">
    <property type="entry name" value="HAD_2"/>
    <property type="match status" value="1"/>
</dbReference>
<dbReference type="InterPro" id="IPR023214">
    <property type="entry name" value="HAD_sf"/>
</dbReference>
<dbReference type="GO" id="GO:0016791">
    <property type="term" value="F:phosphatase activity"/>
    <property type="evidence" value="ECO:0007669"/>
    <property type="project" value="UniProtKB-ARBA"/>
</dbReference>
<dbReference type="OrthoDB" id="2107174at2759"/>
<dbReference type="VEuPathDB" id="FungiDB:PADG_02181"/>
<dbReference type="AlphaFoldDB" id="A0A1D2JPP3"/>
<dbReference type="CDD" id="cd07505">
    <property type="entry name" value="HAD_BPGM-like"/>
    <property type="match status" value="1"/>
</dbReference>
<sequence>MTKVRQPSNMSQLHQSYHPLSVFMQRRITDSVPLITTLLFDCDNTLVLSEELAFEACADIANEILEKQGLSARYTGSQLIVDFVGQNFRGMMGALQSKYNFKLPQDELEGYVKEEENRVIAKLEAKARACEGATEELAKLAASKKYELAVVSSSALRRVRASIKKVDQERFFNHDHVFSAATSLPTPTTKPDPAIYLHALKVLDKAPGECIAVEDSKSGTLSAIRSEIPVIAYVGCYEGKQKQEEMGKTLVDLGAKVVMKHWSEFEKCVAEIEAY</sequence>
<dbReference type="SFLD" id="SFLDS00003">
    <property type="entry name" value="Haloacid_Dehalogenase"/>
    <property type="match status" value="1"/>
</dbReference>
<evidence type="ECO:0000313" key="1">
    <source>
        <dbReference type="EMBL" id="ODH45145.1"/>
    </source>
</evidence>
<dbReference type="EMBL" id="LZYO01000006">
    <property type="protein sequence ID" value="ODH45145.1"/>
    <property type="molecule type" value="Genomic_DNA"/>
</dbReference>
<dbReference type="Gene3D" id="1.10.150.240">
    <property type="entry name" value="Putative phosphatase, domain 2"/>
    <property type="match status" value="1"/>
</dbReference>
<dbReference type="Gene3D" id="3.40.50.1000">
    <property type="entry name" value="HAD superfamily/HAD-like"/>
    <property type="match status" value="1"/>
</dbReference>
<organism evidence="1 2">
    <name type="scientific">Paracoccidioides brasiliensis</name>
    <dbReference type="NCBI Taxonomy" id="121759"/>
    <lineage>
        <taxon>Eukaryota</taxon>
        <taxon>Fungi</taxon>
        <taxon>Dikarya</taxon>
        <taxon>Ascomycota</taxon>
        <taxon>Pezizomycotina</taxon>
        <taxon>Eurotiomycetes</taxon>
        <taxon>Eurotiomycetidae</taxon>
        <taxon>Onygenales</taxon>
        <taxon>Ajellomycetaceae</taxon>
        <taxon>Paracoccidioides</taxon>
    </lineage>
</organism>
<dbReference type="SFLD" id="SFLDG01129">
    <property type="entry name" value="C1.5:_HAD__Beta-PGM__Phosphata"/>
    <property type="match status" value="1"/>
</dbReference>
<dbReference type="VEuPathDB" id="FungiDB:PABG_06765"/>
<accession>A0A1D2JPP3</accession>
<dbReference type="OMA" id="FEACADI"/>
<dbReference type="PANTHER" id="PTHR42896">
    <property type="entry name" value="XYLULOSE-1,5-BISPHOSPHATE (XUBP) PHOSPHATASE"/>
    <property type="match status" value="1"/>
</dbReference>
<dbReference type="InterPro" id="IPR023198">
    <property type="entry name" value="PGP-like_dom2"/>
</dbReference>
<gene>
    <name evidence="1" type="ORF">ACO22_00349</name>
</gene>
<proteinExistence type="predicted"/>
<evidence type="ECO:0000313" key="2">
    <source>
        <dbReference type="Proteomes" id="UP000242814"/>
    </source>
</evidence>